<dbReference type="Pfam" id="PF03151">
    <property type="entry name" value="TPT"/>
    <property type="match status" value="1"/>
</dbReference>
<dbReference type="AlphaFoldDB" id="A0A9P6AT28"/>
<name>A0A9P6AT28_9AGAM</name>
<dbReference type="SUPFAM" id="SSF103481">
    <property type="entry name" value="Multidrug resistance efflux transporter EmrE"/>
    <property type="match status" value="1"/>
</dbReference>
<evidence type="ECO:0000256" key="2">
    <source>
        <dbReference type="ARBA" id="ARBA00022692"/>
    </source>
</evidence>
<keyword evidence="8" id="KW-1185">Reference proteome</keyword>
<comment type="subcellular location">
    <subcellularLocation>
        <location evidence="1">Membrane</location>
        <topology evidence="1">Multi-pass membrane protein</topology>
    </subcellularLocation>
</comment>
<comment type="caution">
    <text evidence="7">The sequence shown here is derived from an EMBL/GenBank/DDBJ whole genome shotgun (WGS) entry which is preliminary data.</text>
</comment>
<organism evidence="7 8">
    <name type="scientific">Hydnum rufescens UP504</name>
    <dbReference type="NCBI Taxonomy" id="1448309"/>
    <lineage>
        <taxon>Eukaryota</taxon>
        <taxon>Fungi</taxon>
        <taxon>Dikarya</taxon>
        <taxon>Basidiomycota</taxon>
        <taxon>Agaricomycotina</taxon>
        <taxon>Agaricomycetes</taxon>
        <taxon>Cantharellales</taxon>
        <taxon>Hydnaceae</taxon>
        <taxon>Hydnum</taxon>
    </lineage>
</organism>
<keyword evidence="4 5" id="KW-0472">Membrane</keyword>
<dbReference type="PANTHER" id="PTHR11132">
    <property type="entry name" value="SOLUTE CARRIER FAMILY 35"/>
    <property type="match status" value="1"/>
</dbReference>
<gene>
    <name evidence="7" type="ORF">BS47DRAFT_1298968</name>
</gene>
<feature type="transmembrane region" description="Helical" evidence="5">
    <location>
        <begin position="166"/>
        <end position="188"/>
    </location>
</feature>
<feature type="domain" description="Sugar phosphate transporter" evidence="6">
    <location>
        <begin position="65"/>
        <end position="371"/>
    </location>
</feature>
<dbReference type="EMBL" id="MU129001">
    <property type="protein sequence ID" value="KAF9511376.1"/>
    <property type="molecule type" value="Genomic_DNA"/>
</dbReference>
<evidence type="ECO:0000256" key="3">
    <source>
        <dbReference type="ARBA" id="ARBA00022989"/>
    </source>
</evidence>
<feature type="transmembrane region" description="Helical" evidence="5">
    <location>
        <begin position="93"/>
        <end position="115"/>
    </location>
</feature>
<accession>A0A9P6AT28</accession>
<evidence type="ECO:0000313" key="8">
    <source>
        <dbReference type="Proteomes" id="UP000886523"/>
    </source>
</evidence>
<sequence>MEGWGILPTPALSQRPSWLSSIVSLARHSLSPSSRPRHRHTSAHWKLSEGGFSFPFPSWSTTRFIFLCSLWYMSSAMSSNTGKVIFMQFRFPITLTIIQFGFVAAYSALLCNPVYGMTIFRPPTRAILRSTMPMAAFQVGGHMFSSFAISRIPVSTVHTIKALSPMFTVMAYACFFRVKYSVATYASLLPLTAGVMLACSFDTSAADIIGLISAFGSAIVFVSSNIFFKKVMPSAPSGMGPTTVPSHKLDKINMLLYSSGLAFLLMIPIWISYDLRPLAALYYSSLVNASTSEGSGPSVPLYFFLNGTVHFAQNLIAFAILASTSPVTYSIASLIKRIAVICIAVVWFSQHVHPLQGAGICLTFLGLWMYNSAKADVERGENKRRRIEAQSHLVLPIS</sequence>
<dbReference type="Proteomes" id="UP000886523">
    <property type="component" value="Unassembled WGS sequence"/>
</dbReference>
<evidence type="ECO:0000259" key="6">
    <source>
        <dbReference type="Pfam" id="PF03151"/>
    </source>
</evidence>
<feature type="transmembrane region" description="Helical" evidence="5">
    <location>
        <begin position="254"/>
        <end position="273"/>
    </location>
</feature>
<keyword evidence="2 5" id="KW-0812">Transmembrane</keyword>
<feature type="non-terminal residue" evidence="7">
    <location>
        <position position="398"/>
    </location>
</feature>
<keyword evidence="3 5" id="KW-1133">Transmembrane helix</keyword>
<dbReference type="OrthoDB" id="1588579at2759"/>
<proteinExistence type="predicted"/>
<evidence type="ECO:0000313" key="7">
    <source>
        <dbReference type="EMBL" id="KAF9511376.1"/>
    </source>
</evidence>
<dbReference type="InterPro" id="IPR004853">
    <property type="entry name" value="Sugar_P_trans_dom"/>
</dbReference>
<dbReference type="GO" id="GO:0016020">
    <property type="term" value="C:membrane"/>
    <property type="evidence" value="ECO:0007669"/>
    <property type="project" value="UniProtKB-SubCell"/>
</dbReference>
<dbReference type="InterPro" id="IPR050186">
    <property type="entry name" value="TPT_transporter"/>
</dbReference>
<feature type="transmembrane region" description="Helical" evidence="5">
    <location>
        <begin position="301"/>
        <end position="322"/>
    </location>
</feature>
<evidence type="ECO:0000256" key="5">
    <source>
        <dbReference type="SAM" id="Phobius"/>
    </source>
</evidence>
<protein>
    <recommendedName>
        <fullName evidence="6">Sugar phosphate transporter domain-containing protein</fullName>
    </recommendedName>
</protein>
<dbReference type="InterPro" id="IPR037185">
    <property type="entry name" value="EmrE-like"/>
</dbReference>
<feature type="transmembrane region" description="Helical" evidence="5">
    <location>
        <begin position="208"/>
        <end position="228"/>
    </location>
</feature>
<evidence type="ECO:0000256" key="1">
    <source>
        <dbReference type="ARBA" id="ARBA00004141"/>
    </source>
</evidence>
<reference evidence="7" key="1">
    <citation type="journal article" date="2020" name="Nat. Commun.">
        <title>Large-scale genome sequencing of mycorrhizal fungi provides insights into the early evolution of symbiotic traits.</title>
        <authorList>
            <person name="Miyauchi S."/>
            <person name="Kiss E."/>
            <person name="Kuo A."/>
            <person name="Drula E."/>
            <person name="Kohler A."/>
            <person name="Sanchez-Garcia M."/>
            <person name="Morin E."/>
            <person name="Andreopoulos B."/>
            <person name="Barry K.W."/>
            <person name="Bonito G."/>
            <person name="Buee M."/>
            <person name="Carver A."/>
            <person name="Chen C."/>
            <person name="Cichocki N."/>
            <person name="Clum A."/>
            <person name="Culley D."/>
            <person name="Crous P.W."/>
            <person name="Fauchery L."/>
            <person name="Girlanda M."/>
            <person name="Hayes R.D."/>
            <person name="Keri Z."/>
            <person name="LaButti K."/>
            <person name="Lipzen A."/>
            <person name="Lombard V."/>
            <person name="Magnuson J."/>
            <person name="Maillard F."/>
            <person name="Murat C."/>
            <person name="Nolan M."/>
            <person name="Ohm R.A."/>
            <person name="Pangilinan J."/>
            <person name="Pereira M.F."/>
            <person name="Perotto S."/>
            <person name="Peter M."/>
            <person name="Pfister S."/>
            <person name="Riley R."/>
            <person name="Sitrit Y."/>
            <person name="Stielow J.B."/>
            <person name="Szollosi G."/>
            <person name="Zifcakova L."/>
            <person name="Stursova M."/>
            <person name="Spatafora J.W."/>
            <person name="Tedersoo L."/>
            <person name="Vaario L.M."/>
            <person name="Yamada A."/>
            <person name="Yan M."/>
            <person name="Wang P."/>
            <person name="Xu J."/>
            <person name="Bruns T."/>
            <person name="Baldrian P."/>
            <person name="Vilgalys R."/>
            <person name="Dunand C."/>
            <person name="Henrissat B."/>
            <person name="Grigoriev I.V."/>
            <person name="Hibbett D."/>
            <person name="Nagy L.G."/>
            <person name="Martin F.M."/>
        </authorList>
    </citation>
    <scope>NUCLEOTIDE SEQUENCE</scope>
    <source>
        <strain evidence="7">UP504</strain>
    </source>
</reference>
<evidence type="ECO:0000256" key="4">
    <source>
        <dbReference type="ARBA" id="ARBA00023136"/>
    </source>
</evidence>